<proteinExistence type="inferred from homology"/>
<organism evidence="3 4">
    <name type="scientific">Exophiala aquamarina CBS 119918</name>
    <dbReference type="NCBI Taxonomy" id="1182545"/>
    <lineage>
        <taxon>Eukaryota</taxon>
        <taxon>Fungi</taxon>
        <taxon>Dikarya</taxon>
        <taxon>Ascomycota</taxon>
        <taxon>Pezizomycotina</taxon>
        <taxon>Eurotiomycetes</taxon>
        <taxon>Chaetothyriomycetidae</taxon>
        <taxon>Chaetothyriales</taxon>
        <taxon>Herpotrichiellaceae</taxon>
        <taxon>Exophiala</taxon>
    </lineage>
</organism>
<evidence type="ECO:0000313" key="3">
    <source>
        <dbReference type="EMBL" id="KEF54727.1"/>
    </source>
</evidence>
<dbReference type="GO" id="GO:0016491">
    <property type="term" value="F:oxidoreductase activity"/>
    <property type="evidence" value="ECO:0007669"/>
    <property type="project" value="InterPro"/>
</dbReference>
<protein>
    <recommendedName>
        <fullName evidence="2">EthD domain-containing protein</fullName>
    </recommendedName>
</protein>
<dbReference type="SUPFAM" id="SSF54909">
    <property type="entry name" value="Dimeric alpha+beta barrel"/>
    <property type="match status" value="1"/>
</dbReference>
<dbReference type="STRING" id="1182545.A0A072P4T6"/>
<dbReference type="GeneID" id="25284079"/>
<dbReference type="Gene3D" id="3.30.70.100">
    <property type="match status" value="1"/>
</dbReference>
<dbReference type="InterPro" id="IPR009799">
    <property type="entry name" value="EthD_dom"/>
</dbReference>
<comment type="similarity">
    <text evidence="1">Belongs to the tpcK family.</text>
</comment>
<dbReference type="RefSeq" id="XP_013257317.1">
    <property type="nucleotide sequence ID" value="XM_013401863.1"/>
</dbReference>
<comment type="caution">
    <text evidence="3">The sequence shown here is derived from an EMBL/GenBank/DDBJ whole genome shotgun (WGS) entry which is preliminary data.</text>
</comment>
<dbReference type="EMBL" id="AMGV01000009">
    <property type="protein sequence ID" value="KEF54727.1"/>
    <property type="molecule type" value="Genomic_DNA"/>
</dbReference>
<dbReference type="InterPro" id="IPR011008">
    <property type="entry name" value="Dimeric_a/b-barrel"/>
</dbReference>
<reference evidence="3 4" key="1">
    <citation type="submission" date="2013-03" db="EMBL/GenBank/DDBJ databases">
        <title>The Genome Sequence of Exophiala aquamarina CBS 119918.</title>
        <authorList>
            <consortium name="The Broad Institute Genomics Platform"/>
            <person name="Cuomo C."/>
            <person name="de Hoog S."/>
            <person name="Gorbushina A."/>
            <person name="Walker B."/>
            <person name="Young S.K."/>
            <person name="Zeng Q."/>
            <person name="Gargeya S."/>
            <person name="Fitzgerald M."/>
            <person name="Haas B."/>
            <person name="Abouelleil A."/>
            <person name="Allen A.W."/>
            <person name="Alvarado L."/>
            <person name="Arachchi H.M."/>
            <person name="Berlin A.M."/>
            <person name="Chapman S.B."/>
            <person name="Gainer-Dewar J."/>
            <person name="Goldberg J."/>
            <person name="Griggs A."/>
            <person name="Gujja S."/>
            <person name="Hansen M."/>
            <person name="Howarth C."/>
            <person name="Imamovic A."/>
            <person name="Ireland A."/>
            <person name="Larimer J."/>
            <person name="McCowan C."/>
            <person name="Murphy C."/>
            <person name="Pearson M."/>
            <person name="Poon T.W."/>
            <person name="Priest M."/>
            <person name="Roberts A."/>
            <person name="Saif S."/>
            <person name="Shea T."/>
            <person name="Sisk P."/>
            <person name="Sykes S."/>
            <person name="Wortman J."/>
            <person name="Nusbaum C."/>
            <person name="Birren B."/>
        </authorList>
    </citation>
    <scope>NUCLEOTIDE SEQUENCE [LARGE SCALE GENOMIC DNA]</scope>
    <source>
        <strain evidence="3 4">CBS 119918</strain>
    </source>
</reference>
<dbReference type="Pfam" id="PF07110">
    <property type="entry name" value="EthD"/>
    <property type="match status" value="1"/>
</dbReference>
<dbReference type="HOGENOM" id="CLU_1240150_0_0_1"/>
<dbReference type="OrthoDB" id="2519291at2759"/>
<gene>
    <name evidence="3" type="ORF">A1O9_09169</name>
</gene>
<name>A0A072P4T6_9EURO</name>
<dbReference type="VEuPathDB" id="FungiDB:A1O9_09169"/>
<evidence type="ECO:0000256" key="1">
    <source>
        <dbReference type="ARBA" id="ARBA00005986"/>
    </source>
</evidence>
<feature type="domain" description="EthD" evidence="2">
    <location>
        <begin position="107"/>
        <end position="201"/>
    </location>
</feature>
<accession>A0A072P4T6</accession>
<evidence type="ECO:0000313" key="4">
    <source>
        <dbReference type="Proteomes" id="UP000027920"/>
    </source>
</evidence>
<evidence type="ECO:0000259" key="2">
    <source>
        <dbReference type="Pfam" id="PF07110"/>
    </source>
</evidence>
<dbReference type="Proteomes" id="UP000027920">
    <property type="component" value="Unassembled WGS sequence"/>
</dbReference>
<sequence length="223" mass="25624">MELGPYLSPPAHSSRIRHWGIIPLKLQGSHPVSVLDEREKRSSLSNSPIRNTYQNIDLGHSQSQQKFLQAELQTLLMIADKLDVTNHPLNKGQQQPLIKVVTFLKRKKGMTREEFRDFYENNHAKLFVKYLSNPGIVRYARRYVTAIPDAITGETKDTGFDSLTEVWLNDPDLYRAWTSGEMMGDEFREFVAAEEEHLFDRDQIHVCVVEEVDSVLPQHSSSS</sequence>
<keyword evidence="4" id="KW-1185">Reference proteome</keyword>
<dbReference type="AlphaFoldDB" id="A0A072P4T6"/>